<dbReference type="AlphaFoldDB" id="A0A0K2UKP2"/>
<keyword evidence="1" id="KW-1133">Transmembrane helix</keyword>
<name>A0A0K2UKP2_LEPSM</name>
<proteinExistence type="predicted"/>
<accession>A0A0K2UKP2</accession>
<organism evidence="2">
    <name type="scientific">Lepeophtheirus salmonis</name>
    <name type="common">Salmon louse</name>
    <name type="synonym">Caligus salmonis</name>
    <dbReference type="NCBI Taxonomy" id="72036"/>
    <lineage>
        <taxon>Eukaryota</taxon>
        <taxon>Metazoa</taxon>
        <taxon>Ecdysozoa</taxon>
        <taxon>Arthropoda</taxon>
        <taxon>Crustacea</taxon>
        <taxon>Multicrustacea</taxon>
        <taxon>Hexanauplia</taxon>
        <taxon>Copepoda</taxon>
        <taxon>Siphonostomatoida</taxon>
        <taxon>Caligidae</taxon>
        <taxon>Lepeophtheirus</taxon>
    </lineage>
</organism>
<feature type="transmembrane region" description="Helical" evidence="1">
    <location>
        <begin position="22"/>
        <end position="42"/>
    </location>
</feature>
<dbReference type="EMBL" id="HACA01021452">
    <property type="protein sequence ID" value="CDW38813.1"/>
    <property type="molecule type" value="Transcribed_RNA"/>
</dbReference>
<sequence>MISSCWINAMLIGYDFPKLCSYLVPALACLHVNYLSHFYLILTTSSNSLAS</sequence>
<protein>
    <submittedName>
        <fullName evidence="2">Putative LOC100777117 [Glycine max]</fullName>
    </submittedName>
</protein>
<evidence type="ECO:0000256" key="1">
    <source>
        <dbReference type="SAM" id="Phobius"/>
    </source>
</evidence>
<evidence type="ECO:0000313" key="2">
    <source>
        <dbReference type="EMBL" id="CDW38813.1"/>
    </source>
</evidence>
<keyword evidence="1" id="KW-0472">Membrane</keyword>
<keyword evidence="1" id="KW-0812">Transmembrane</keyword>
<reference evidence="2" key="1">
    <citation type="submission" date="2014-05" db="EMBL/GenBank/DDBJ databases">
        <authorList>
            <person name="Chronopoulou M."/>
        </authorList>
    </citation>
    <scope>NUCLEOTIDE SEQUENCE</scope>
    <source>
        <tissue evidence="2">Whole organism</tissue>
    </source>
</reference>
<dbReference type="EMBL" id="HACA01008007">
    <property type="protein sequence ID" value="CDW25368.1"/>
    <property type="molecule type" value="Transcribed_RNA"/>
</dbReference>